<dbReference type="SUPFAM" id="SSF51430">
    <property type="entry name" value="NAD(P)-linked oxidoreductase"/>
    <property type="match status" value="1"/>
</dbReference>
<dbReference type="InterPro" id="IPR036812">
    <property type="entry name" value="NAD(P)_OxRdtase_dom_sf"/>
</dbReference>
<dbReference type="OrthoDB" id="48988at2759"/>
<evidence type="ECO:0008006" key="3">
    <source>
        <dbReference type="Google" id="ProtNLM"/>
    </source>
</evidence>
<organism evidence="1 2">
    <name type="scientific">Ancylostoma duodenale</name>
    <dbReference type="NCBI Taxonomy" id="51022"/>
    <lineage>
        <taxon>Eukaryota</taxon>
        <taxon>Metazoa</taxon>
        <taxon>Ecdysozoa</taxon>
        <taxon>Nematoda</taxon>
        <taxon>Chromadorea</taxon>
        <taxon>Rhabditida</taxon>
        <taxon>Rhabditina</taxon>
        <taxon>Rhabditomorpha</taxon>
        <taxon>Strongyloidea</taxon>
        <taxon>Ancylostomatidae</taxon>
        <taxon>Ancylostomatinae</taxon>
        <taxon>Ancylostoma</taxon>
    </lineage>
</organism>
<evidence type="ECO:0000313" key="2">
    <source>
        <dbReference type="Proteomes" id="UP000054047"/>
    </source>
</evidence>
<dbReference type="Proteomes" id="UP000054047">
    <property type="component" value="Unassembled WGS sequence"/>
</dbReference>
<keyword evidence="2" id="KW-1185">Reference proteome</keyword>
<sequence length="71" mass="7913">MSISKLALVYAFEVPGMSSCIIGMDSIQQVRDNIALCTAATPLTEVEQRVRDRIMRRYGSIPLVCRNTVSH</sequence>
<proteinExistence type="predicted"/>
<protein>
    <recommendedName>
        <fullName evidence="3">NADP-dependent oxidoreductase domain-containing protein</fullName>
    </recommendedName>
</protein>
<accession>A0A0C2CNW6</accession>
<dbReference type="AlphaFoldDB" id="A0A0C2CNW6"/>
<evidence type="ECO:0000313" key="1">
    <source>
        <dbReference type="EMBL" id="KIH51442.1"/>
    </source>
</evidence>
<dbReference type="EMBL" id="KN746634">
    <property type="protein sequence ID" value="KIH51442.1"/>
    <property type="molecule type" value="Genomic_DNA"/>
</dbReference>
<name>A0A0C2CNW6_9BILA</name>
<reference evidence="1 2" key="1">
    <citation type="submission" date="2013-12" db="EMBL/GenBank/DDBJ databases">
        <title>Draft genome of the parsitic nematode Ancylostoma duodenale.</title>
        <authorList>
            <person name="Mitreva M."/>
        </authorList>
    </citation>
    <scope>NUCLEOTIDE SEQUENCE [LARGE SCALE GENOMIC DNA]</scope>
    <source>
        <strain evidence="1 2">Zhejiang</strain>
    </source>
</reference>
<gene>
    <name evidence="1" type="ORF">ANCDUO_18472</name>
</gene>